<dbReference type="EMBL" id="PZZL01000002">
    <property type="protein sequence ID" value="PTM60689.1"/>
    <property type="molecule type" value="Genomic_DNA"/>
</dbReference>
<dbReference type="OrthoDB" id="9816507at2"/>
<feature type="region of interest" description="Disordered" evidence="1">
    <location>
        <begin position="178"/>
        <end position="249"/>
    </location>
</feature>
<accession>A0A2T4ZFJ8</accession>
<dbReference type="RefSeq" id="WP_108174647.1">
    <property type="nucleotide sequence ID" value="NZ_PZZL01000002.1"/>
</dbReference>
<reference evidence="4 5" key="1">
    <citation type="submission" date="2018-04" db="EMBL/GenBank/DDBJ databases">
        <title>Genomic Encyclopedia of Archaeal and Bacterial Type Strains, Phase II (KMG-II): from individual species to whole genera.</title>
        <authorList>
            <person name="Goeker M."/>
        </authorList>
    </citation>
    <scope>NUCLEOTIDE SEQUENCE [LARGE SCALE GENOMIC DNA]</scope>
    <source>
        <strain evidence="4 5">DSM 25521</strain>
    </source>
</reference>
<keyword evidence="2" id="KW-0472">Membrane</keyword>
<gene>
    <name evidence="4" type="ORF">C8P69_10271</name>
</gene>
<proteinExistence type="predicted"/>
<dbReference type="Gene3D" id="1.10.101.10">
    <property type="entry name" value="PGBD-like superfamily/PGBD"/>
    <property type="match status" value="1"/>
</dbReference>
<feature type="region of interest" description="Disordered" evidence="1">
    <location>
        <begin position="88"/>
        <end position="115"/>
    </location>
</feature>
<dbReference type="InterPro" id="IPR036366">
    <property type="entry name" value="PGBDSf"/>
</dbReference>
<keyword evidence="5" id="KW-1185">Reference proteome</keyword>
<feature type="domain" description="Peptidoglycan binding-like" evidence="3">
    <location>
        <begin position="116"/>
        <end position="171"/>
    </location>
</feature>
<evidence type="ECO:0000259" key="3">
    <source>
        <dbReference type="Pfam" id="PF01471"/>
    </source>
</evidence>
<evidence type="ECO:0000256" key="1">
    <source>
        <dbReference type="SAM" id="MobiDB-lite"/>
    </source>
</evidence>
<dbReference type="InterPro" id="IPR036365">
    <property type="entry name" value="PGBD-like_sf"/>
</dbReference>
<feature type="region of interest" description="Disordered" evidence="1">
    <location>
        <begin position="1"/>
        <end position="22"/>
    </location>
</feature>
<dbReference type="SUPFAM" id="SSF47090">
    <property type="entry name" value="PGBD-like"/>
    <property type="match status" value="1"/>
</dbReference>
<sequence>MRDATWNDDDLDPRSPQAAEDDRSLLQRLTGQDWGDRLALGALALIGLGIIGNALMRQTGPHPAPLFAAAVVAPTPVPVARPADVQQTASIAQRPAEAAPAPAAPAAAAPATRGRSEIVADVQRELVRRKLYDGAVDGVTGPKTEAAIRRFETEARLAVTGEASEALLAKLKRGGPAATAAARPQAPAAPAPAPQRTAQAAAPQGPQSIADLIGQNGRPAQAPAPRPAPAARERSIGDLIAADTGPRRP</sequence>
<feature type="transmembrane region" description="Helical" evidence="2">
    <location>
        <begin position="38"/>
        <end position="56"/>
    </location>
</feature>
<dbReference type="Pfam" id="PF01471">
    <property type="entry name" value="PG_binding_1"/>
    <property type="match status" value="1"/>
</dbReference>
<organism evidence="4 5">
    <name type="scientific">Phreatobacter oligotrophus</name>
    <dbReference type="NCBI Taxonomy" id="1122261"/>
    <lineage>
        <taxon>Bacteria</taxon>
        <taxon>Pseudomonadati</taxon>
        <taxon>Pseudomonadota</taxon>
        <taxon>Alphaproteobacteria</taxon>
        <taxon>Hyphomicrobiales</taxon>
        <taxon>Phreatobacteraceae</taxon>
        <taxon>Phreatobacter</taxon>
    </lineage>
</organism>
<evidence type="ECO:0000313" key="5">
    <source>
        <dbReference type="Proteomes" id="UP000241808"/>
    </source>
</evidence>
<feature type="compositionally biased region" description="Acidic residues" evidence="1">
    <location>
        <begin position="1"/>
        <end position="11"/>
    </location>
</feature>
<comment type="caution">
    <text evidence="4">The sequence shown here is derived from an EMBL/GenBank/DDBJ whole genome shotgun (WGS) entry which is preliminary data.</text>
</comment>
<evidence type="ECO:0000256" key="2">
    <source>
        <dbReference type="SAM" id="Phobius"/>
    </source>
</evidence>
<dbReference type="InterPro" id="IPR002477">
    <property type="entry name" value="Peptidoglycan-bd-like"/>
</dbReference>
<feature type="compositionally biased region" description="Low complexity" evidence="1">
    <location>
        <begin position="194"/>
        <end position="207"/>
    </location>
</feature>
<keyword evidence="2" id="KW-0812">Transmembrane</keyword>
<dbReference type="Proteomes" id="UP000241808">
    <property type="component" value="Unassembled WGS sequence"/>
</dbReference>
<feature type="compositionally biased region" description="Low complexity" evidence="1">
    <location>
        <begin position="95"/>
        <end position="111"/>
    </location>
</feature>
<evidence type="ECO:0000313" key="4">
    <source>
        <dbReference type="EMBL" id="PTM60689.1"/>
    </source>
</evidence>
<keyword evidence="2" id="KW-1133">Transmembrane helix</keyword>
<dbReference type="AlphaFoldDB" id="A0A2T4ZFJ8"/>
<protein>
    <submittedName>
        <fullName evidence="4">Putative peptidoglycan binding protein</fullName>
    </submittedName>
</protein>
<name>A0A2T4ZFJ8_9HYPH</name>